<evidence type="ECO:0000313" key="2">
    <source>
        <dbReference type="Proteomes" id="UP000194236"/>
    </source>
</evidence>
<dbReference type="Proteomes" id="UP000194236">
    <property type="component" value="Unassembled WGS sequence"/>
</dbReference>
<protein>
    <submittedName>
        <fullName evidence="1">Uncharacterized protein</fullName>
    </submittedName>
</protein>
<accession>A0A1Y3AV97</accession>
<dbReference type="EMBL" id="MUJZ01056332">
    <property type="protein sequence ID" value="OTF72402.1"/>
    <property type="molecule type" value="Genomic_DNA"/>
</dbReference>
<name>A0A1Y3AV97_EURMA</name>
<sequence length="75" mass="9107">MYQPGKCRQLCETLRVFGKKRNSVYLAMRLNFILENIRDEKRTAMLKDFSIMIPEAERKLFLRTCKMFVLKKRIF</sequence>
<evidence type="ECO:0000313" key="1">
    <source>
        <dbReference type="EMBL" id="OTF72402.1"/>
    </source>
</evidence>
<dbReference type="OrthoDB" id="10475628at2759"/>
<dbReference type="AlphaFoldDB" id="A0A1Y3AV97"/>
<keyword evidence="2" id="KW-1185">Reference proteome</keyword>
<organism evidence="1 2">
    <name type="scientific">Euroglyphus maynei</name>
    <name type="common">Mayne's house dust mite</name>
    <dbReference type="NCBI Taxonomy" id="6958"/>
    <lineage>
        <taxon>Eukaryota</taxon>
        <taxon>Metazoa</taxon>
        <taxon>Ecdysozoa</taxon>
        <taxon>Arthropoda</taxon>
        <taxon>Chelicerata</taxon>
        <taxon>Arachnida</taxon>
        <taxon>Acari</taxon>
        <taxon>Acariformes</taxon>
        <taxon>Sarcoptiformes</taxon>
        <taxon>Astigmata</taxon>
        <taxon>Psoroptidia</taxon>
        <taxon>Analgoidea</taxon>
        <taxon>Pyroglyphidae</taxon>
        <taxon>Pyroglyphinae</taxon>
        <taxon>Euroglyphus</taxon>
    </lineage>
</organism>
<comment type="caution">
    <text evidence="1">The sequence shown here is derived from an EMBL/GenBank/DDBJ whole genome shotgun (WGS) entry which is preliminary data.</text>
</comment>
<proteinExistence type="predicted"/>
<gene>
    <name evidence="1" type="ORF">BLA29_012447</name>
</gene>
<reference evidence="1 2" key="1">
    <citation type="submission" date="2017-03" db="EMBL/GenBank/DDBJ databases">
        <title>Genome Survey of Euroglyphus maynei.</title>
        <authorList>
            <person name="Arlian L.G."/>
            <person name="Morgan M.S."/>
            <person name="Rider S.D."/>
        </authorList>
    </citation>
    <scope>NUCLEOTIDE SEQUENCE [LARGE SCALE GENOMIC DNA]</scope>
    <source>
        <strain evidence="1">Arlian Lab</strain>
        <tissue evidence="1">Whole body</tissue>
    </source>
</reference>